<evidence type="ECO:0000256" key="1">
    <source>
        <dbReference type="SAM" id="SignalP"/>
    </source>
</evidence>
<gene>
    <name evidence="2" type="ORF">ACFSDX_18450</name>
</gene>
<dbReference type="RefSeq" id="WP_382316232.1">
    <property type="nucleotide sequence ID" value="NZ_JBHUFD010000008.1"/>
</dbReference>
<protein>
    <submittedName>
        <fullName evidence="2">Uncharacterized protein</fullName>
    </submittedName>
</protein>
<organism evidence="2 3">
    <name type="scientific">Hymenobacter bucti</name>
    <dbReference type="NCBI Taxonomy" id="1844114"/>
    <lineage>
        <taxon>Bacteria</taxon>
        <taxon>Pseudomonadati</taxon>
        <taxon>Bacteroidota</taxon>
        <taxon>Cytophagia</taxon>
        <taxon>Cytophagales</taxon>
        <taxon>Hymenobacteraceae</taxon>
        <taxon>Hymenobacter</taxon>
    </lineage>
</organism>
<sequence>MKKYLLPLFCLLMLRLQAIPLEATEPVGQYFDMCLLEVLDSVCKEGLYHYAGSSGKPSSPEEPVTVQFEDIKNERLLIYGFSKDKCDLAMMVLPLTALEATVRGYDQQFPSLGKQLWRTPYGRIKVSVAIGAESMREDHKPHLLVVFDPSL</sequence>
<evidence type="ECO:0000313" key="2">
    <source>
        <dbReference type="EMBL" id="MFD1874432.1"/>
    </source>
</evidence>
<dbReference type="Proteomes" id="UP001597197">
    <property type="component" value="Unassembled WGS sequence"/>
</dbReference>
<feature type="chain" id="PRO_5047226958" evidence="1">
    <location>
        <begin position="24"/>
        <end position="151"/>
    </location>
</feature>
<accession>A0ABW4QYM8</accession>
<name>A0ABW4QYM8_9BACT</name>
<evidence type="ECO:0000313" key="3">
    <source>
        <dbReference type="Proteomes" id="UP001597197"/>
    </source>
</evidence>
<keyword evidence="1" id="KW-0732">Signal</keyword>
<proteinExistence type="predicted"/>
<feature type="signal peptide" evidence="1">
    <location>
        <begin position="1"/>
        <end position="23"/>
    </location>
</feature>
<reference evidence="3" key="1">
    <citation type="journal article" date="2019" name="Int. J. Syst. Evol. Microbiol.">
        <title>The Global Catalogue of Microorganisms (GCM) 10K type strain sequencing project: providing services to taxonomists for standard genome sequencing and annotation.</title>
        <authorList>
            <consortium name="The Broad Institute Genomics Platform"/>
            <consortium name="The Broad Institute Genome Sequencing Center for Infectious Disease"/>
            <person name="Wu L."/>
            <person name="Ma J."/>
        </authorList>
    </citation>
    <scope>NUCLEOTIDE SEQUENCE [LARGE SCALE GENOMIC DNA]</scope>
    <source>
        <strain evidence="3">CGMCC 1.15795</strain>
    </source>
</reference>
<comment type="caution">
    <text evidence="2">The sequence shown here is derived from an EMBL/GenBank/DDBJ whole genome shotgun (WGS) entry which is preliminary data.</text>
</comment>
<keyword evidence="3" id="KW-1185">Reference proteome</keyword>
<dbReference type="EMBL" id="JBHUFD010000008">
    <property type="protein sequence ID" value="MFD1874432.1"/>
    <property type="molecule type" value="Genomic_DNA"/>
</dbReference>